<dbReference type="GO" id="GO:0016279">
    <property type="term" value="F:protein-lysine N-methyltransferase activity"/>
    <property type="evidence" value="ECO:0007669"/>
    <property type="project" value="TreeGrafter"/>
</dbReference>
<proteinExistence type="predicted"/>
<feature type="chain" id="PRO_5030869097" description="SET domain-containing protein" evidence="2">
    <location>
        <begin position="18"/>
        <end position="597"/>
    </location>
</feature>
<evidence type="ECO:0008006" key="4">
    <source>
        <dbReference type="Google" id="ProtNLM"/>
    </source>
</evidence>
<dbReference type="Gene3D" id="3.90.1410.10">
    <property type="entry name" value="set domain protein methyltransferase, domain 1"/>
    <property type="match status" value="1"/>
</dbReference>
<name>A0A7S4CZZ1_9EUGL</name>
<reference evidence="3" key="1">
    <citation type="submission" date="2021-01" db="EMBL/GenBank/DDBJ databases">
        <authorList>
            <person name="Corre E."/>
            <person name="Pelletier E."/>
            <person name="Niang G."/>
            <person name="Scheremetjew M."/>
            <person name="Finn R."/>
            <person name="Kale V."/>
            <person name="Holt S."/>
            <person name="Cochrane G."/>
            <person name="Meng A."/>
            <person name="Brown T."/>
            <person name="Cohen L."/>
        </authorList>
    </citation>
    <scope>NUCLEOTIDE SEQUENCE</scope>
    <source>
        <strain evidence="3">CCMP1594</strain>
    </source>
</reference>
<dbReference type="InterPro" id="IPR050600">
    <property type="entry name" value="SETD3_SETD6_MTase"/>
</dbReference>
<gene>
    <name evidence="3" type="ORF">EGYM00163_LOCUS22898</name>
</gene>
<feature type="compositionally biased region" description="Low complexity" evidence="1">
    <location>
        <begin position="56"/>
        <end position="72"/>
    </location>
</feature>
<dbReference type="PANTHER" id="PTHR13271">
    <property type="entry name" value="UNCHARACTERIZED PUTATIVE METHYLTRANSFERASE"/>
    <property type="match status" value="1"/>
</dbReference>
<evidence type="ECO:0000256" key="2">
    <source>
        <dbReference type="SAM" id="SignalP"/>
    </source>
</evidence>
<dbReference type="EMBL" id="HBJA01064911">
    <property type="protein sequence ID" value="CAE0811750.1"/>
    <property type="molecule type" value="Transcribed_RNA"/>
</dbReference>
<evidence type="ECO:0000313" key="3">
    <source>
        <dbReference type="EMBL" id="CAE0811750.1"/>
    </source>
</evidence>
<sequence>MPLWWLVLGLCVCEVWSNEERALLPLEVCPSLEWTDTCTISSQYARSDFGQISNASAPSSSLSSSSSSSKPSRPSPTPSQAFADNKNNDMCFVYTQTLLTASETTSPPLPESTVQSLGQLLRRCQDYALSRPQVLATAVASLEADPWNATLRFYVGLYNRPLKSEGEYSFLDVHTCPHSETCVQAIQSDLYHLWIHQHGGILNAQTVVLGAKLGVGVIARDTLRPGDLIASVPQSLAVGADVFDLPAKIVEALDVHDDSPEAERKRNFAKLAVQVLRRWADPQFRPWFNTWPRVVHEIPSAWTEEELQVLHAASPLIAKQARQRKAWCTAAFAELHPHLKSFVPEDVLSEGLWQWICAMMHSRSVNSLVGSRDWTLLPLDKFNHQLNGETVHFDAAQGVYQVRASKRYLKGQSIFLRYYRRPKTVEAPFLNHGIVLDEDYGRTAFNFEFEPPVNDRPKWGRLKYRINQADRSWQDLVISTNVTLLMRIFRLISADDDELRERLADLMACRKGKDKTEGLAILRAMGQLHHIQSTFREQDEKFEGLSPTVAHTMARELMQLQGTIVEFTLMELEVRLGALNGVRQPQFPSARSRHKKH</sequence>
<evidence type="ECO:0000256" key="1">
    <source>
        <dbReference type="SAM" id="MobiDB-lite"/>
    </source>
</evidence>
<dbReference type="CDD" id="cd10527">
    <property type="entry name" value="SET_LSMT"/>
    <property type="match status" value="1"/>
</dbReference>
<feature type="region of interest" description="Disordered" evidence="1">
    <location>
        <begin position="56"/>
        <end position="84"/>
    </location>
</feature>
<feature type="signal peptide" evidence="2">
    <location>
        <begin position="1"/>
        <end position="17"/>
    </location>
</feature>
<accession>A0A7S4CZZ1</accession>
<dbReference type="InterPro" id="IPR046341">
    <property type="entry name" value="SET_dom_sf"/>
</dbReference>
<dbReference type="PANTHER" id="PTHR13271:SF137">
    <property type="entry name" value="SET DOMAIN-CONTAINING PROTEIN"/>
    <property type="match status" value="1"/>
</dbReference>
<keyword evidence="2" id="KW-0732">Signal</keyword>
<dbReference type="AlphaFoldDB" id="A0A7S4CZZ1"/>
<dbReference type="SUPFAM" id="SSF82199">
    <property type="entry name" value="SET domain"/>
    <property type="match status" value="1"/>
</dbReference>
<protein>
    <recommendedName>
        <fullName evidence="4">SET domain-containing protein</fullName>
    </recommendedName>
</protein>
<organism evidence="3">
    <name type="scientific">Eutreptiella gymnastica</name>
    <dbReference type="NCBI Taxonomy" id="73025"/>
    <lineage>
        <taxon>Eukaryota</taxon>
        <taxon>Discoba</taxon>
        <taxon>Euglenozoa</taxon>
        <taxon>Euglenida</taxon>
        <taxon>Spirocuta</taxon>
        <taxon>Euglenophyceae</taxon>
        <taxon>Eutreptiales</taxon>
        <taxon>Eutreptiaceae</taxon>
        <taxon>Eutreptiella</taxon>
    </lineage>
</organism>